<sequence length="242" mass="26405">MKGQTVLKALFFMAMLPLIISCETEGEKTAVSAVDISKSSSVSKEPDELQGLKLYLGYCFVCHGQSGKGNGPYAEKLSSPPADFSDSTYFGGKTDEELYDFISKGGLAHGKSMHMKPFGFQLTPEQIQNAIAFIRLVNRDGRIDAAEDQGYSGEEIYNNSCVMCHGTSGRGDGRVSKMMNISVRPLSPETLAEYSAAGLFNVVEQGFPPESTGIRSYMPAWGNTLTEKEIIDVIDYIRTFGE</sequence>
<evidence type="ECO:0000256" key="2">
    <source>
        <dbReference type="ARBA" id="ARBA00022617"/>
    </source>
</evidence>
<dbReference type="GO" id="GO:0020037">
    <property type="term" value="F:heme binding"/>
    <property type="evidence" value="ECO:0007669"/>
    <property type="project" value="InterPro"/>
</dbReference>
<dbReference type="RefSeq" id="WP_110024266.1">
    <property type="nucleotide sequence ID" value="NZ_PDNZ01000010.1"/>
</dbReference>
<dbReference type="InterPro" id="IPR051459">
    <property type="entry name" value="Cytochrome_c-type_DH"/>
</dbReference>
<dbReference type="PANTHER" id="PTHR35008">
    <property type="entry name" value="BLL4482 PROTEIN-RELATED"/>
    <property type="match status" value="1"/>
</dbReference>
<feature type="domain" description="Cytochrome c" evidence="7">
    <location>
        <begin position="46"/>
        <end position="138"/>
    </location>
</feature>
<dbReference type="Gene3D" id="1.10.760.10">
    <property type="entry name" value="Cytochrome c-like domain"/>
    <property type="match status" value="2"/>
</dbReference>
<keyword evidence="9" id="KW-1185">Reference proteome</keyword>
<evidence type="ECO:0000256" key="6">
    <source>
        <dbReference type="PROSITE-ProRule" id="PRU00433"/>
    </source>
</evidence>
<reference evidence="9" key="1">
    <citation type="submission" date="2017-10" db="EMBL/GenBank/DDBJ databases">
        <authorList>
            <person name="Gaisin V.A."/>
            <person name="Rysina M.S."/>
            <person name="Grouzdev D.S."/>
        </authorList>
    </citation>
    <scope>NUCLEOTIDE SEQUENCE [LARGE SCALE GENOMIC DNA]</scope>
    <source>
        <strain evidence="9">V1</strain>
    </source>
</reference>
<keyword evidence="1" id="KW-0813">Transport</keyword>
<comment type="caution">
    <text evidence="8">The sequence shown here is derived from an EMBL/GenBank/DDBJ whole genome shotgun (WGS) entry which is preliminary data.</text>
</comment>
<dbReference type="PRINTS" id="PR00605">
    <property type="entry name" value="CYTCHROMECIC"/>
</dbReference>
<protein>
    <submittedName>
        <fullName evidence="8">Cytochrome C</fullName>
    </submittedName>
</protein>
<keyword evidence="5 6" id="KW-0408">Iron</keyword>
<dbReference type="PROSITE" id="PS51007">
    <property type="entry name" value="CYTC"/>
    <property type="match status" value="2"/>
</dbReference>
<dbReference type="InterPro" id="IPR036909">
    <property type="entry name" value="Cyt_c-like_dom_sf"/>
</dbReference>
<dbReference type="AlphaFoldDB" id="A0A317T3F4"/>
<dbReference type="GO" id="GO:0009055">
    <property type="term" value="F:electron transfer activity"/>
    <property type="evidence" value="ECO:0007669"/>
    <property type="project" value="InterPro"/>
</dbReference>
<accession>A0A317T3F4</accession>
<dbReference type="Proteomes" id="UP000246278">
    <property type="component" value="Unassembled WGS sequence"/>
</dbReference>
<evidence type="ECO:0000256" key="3">
    <source>
        <dbReference type="ARBA" id="ARBA00022723"/>
    </source>
</evidence>
<dbReference type="PROSITE" id="PS51257">
    <property type="entry name" value="PROKAR_LIPOPROTEIN"/>
    <property type="match status" value="1"/>
</dbReference>
<evidence type="ECO:0000313" key="9">
    <source>
        <dbReference type="Proteomes" id="UP000246278"/>
    </source>
</evidence>
<gene>
    <name evidence="8" type="ORF">CR164_12150</name>
</gene>
<dbReference type="InterPro" id="IPR009056">
    <property type="entry name" value="Cyt_c-like_dom"/>
</dbReference>
<proteinExistence type="predicted"/>
<dbReference type="Pfam" id="PF13442">
    <property type="entry name" value="Cytochrome_CBB3"/>
    <property type="match status" value="2"/>
</dbReference>
<evidence type="ECO:0000256" key="5">
    <source>
        <dbReference type="ARBA" id="ARBA00023004"/>
    </source>
</evidence>
<name>A0A317T3F4_9CHLB</name>
<dbReference type="SUPFAM" id="SSF46626">
    <property type="entry name" value="Cytochrome c"/>
    <property type="match status" value="2"/>
</dbReference>
<dbReference type="OrthoDB" id="9811281at2"/>
<dbReference type="GO" id="GO:0005506">
    <property type="term" value="F:iron ion binding"/>
    <property type="evidence" value="ECO:0007669"/>
    <property type="project" value="InterPro"/>
</dbReference>
<evidence type="ECO:0000256" key="4">
    <source>
        <dbReference type="ARBA" id="ARBA00022982"/>
    </source>
</evidence>
<keyword evidence="2 6" id="KW-0349">Heme</keyword>
<dbReference type="InterPro" id="IPR008168">
    <property type="entry name" value="Cyt_C_IC"/>
</dbReference>
<feature type="domain" description="Cytochrome c" evidence="7">
    <location>
        <begin position="148"/>
        <end position="241"/>
    </location>
</feature>
<dbReference type="PANTHER" id="PTHR35008:SF8">
    <property type="entry name" value="ALCOHOL DEHYDROGENASE CYTOCHROME C SUBUNIT"/>
    <property type="match status" value="1"/>
</dbReference>
<evidence type="ECO:0000259" key="7">
    <source>
        <dbReference type="PROSITE" id="PS51007"/>
    </source>
</evidence>
<keyword evidence="3 6" id="KW-0479">Metal-binding</keyword>
<keyword evidence="4" id="KW-0249">Electron transport</keyword>
<evidence type="ECO:0000256" key="1">
    <source>
        <dbReference type="ARBA" id="ARBA00022448"/>
    </source>
</evidence>
<evidence type="ECO:0000313" key="8">
    <source>
        <dbReference type="EMBL" id="PWW81125.1"/>
    </source>
</evidence>
<dbReference type="EMBL" id="PDNZ01000010">
    <property type="protein sequence ID" value="PWW81125.1"/>
    <property type="molecule type" value="Genomic_DNA"/>
</dbReference>
<organism evidence="8 9">
    <name type="scientific">Prosthecochloris marina</name>
    <dbReference type="NCBI Taxonomy" id="2017681"/>
    <lineage>
        <taxon>Bacteria</taxon>
        <taxon>Pseudomonadati</taxon>
        <taxon>Chlorobiota</taxon>
        <taxon>Chlorobiia</taxon>
        <taxon>Chlorobiales</taxon>
        <taxon>Chlorobiaceae</taxon>
        <taxon>Prosthecochloris</taxon>
    </lineage>
</organism>